<evidence type="ECO:0000256" key="1">
    <source>
        <dbReference type="ARBA" id="ARBA00022475"/>
    </source>
</evidence>
<dbReference type="PANTHER" id="PTHR39344:SF1">
    <property type="entry name" value="UPF0182 PROTEIN SLL1060"/>
    <property type="match status" value="1"/>
</dbReference>
<feature type="compositionally biased region" description="Pro residues" evidence="6">
    <location>
        <begin position="915"/>
        <end position="937"/>
    </location>
</feature>
<feature type="transmembrane region" description="Helical" evidence="5">
    <location>
        <begin position="212"/>
        <end position="229"/>
    </location>
</feature>
<keyword evidence="2 5" id="KW-0812">Transmembrane</keyword>
<feature type="transmembrane region" description="Helical" evidence="5">
    <location>
        <begin position="260"/>
        <end position="279"/>
    </location>
</feature>
<dbReference type="RefSeq" id="WP_180917220.1">
    <property type="nucleotide sequence ID" value="NZ_CP059165.1"/>
</dbReference>
<feature type="transmembrane region" description="Helical" evidence="5">
    <location>
        <begin position="111"/>
        <end position="134"/>
    </location>
</feature>
<evidence type="ECO:0000313" key="8">
    <source>
        <dbReference type="Proteomes" id="UP000510682"/>
    </source>
</evidence>
<keyword evidence="4 5" id="KW-0472">Membrane</keyword>
<sequence length="990" mass="107389">MGMRPTARMPKLTRRSRILILITLGVIVLLLAGPRLIDAYVDWLWFGELGYRSVFTTVLVTRLVVFVLTALLVGGIVFGGLALAYRTRPVFVPSNENDPVARYRVLVMSRLRLVGIGIPASIGVLAGVVAQSYWARVQLFLHGGDFGIRDPQFGKDLGFYAFELPFYRLVLSYLFVAVFLAFLANLVSHYLFGGIRLSGRAGVLSRSARIQLITLVGVLVLLKAVAYWLDRYELLSHTRAGKPFTGAGYTDINAVLPAKLILMAIALICAAAVFSAITLRDLRIPAIGLVLLLLSSMIVGAGWPMIVEQISVKPNAAQKESEYISRSIAATRQAYGLTPDVVTYRNYTAGDSQATAQQVAADRATTSNIRLLDPTIVSPAFTQFQQGKNFYYFPEQLSIDRYLDRTGALRDYVVAARELNPERLIDNQRDWINRHTVYTHGNGFIASPANTVRGIANDPNQNGGYPQFLANVVGANGSIVSDGPAQLDQPRIYFGPVIANASADYAIVGKTGADREYDYETSTETKNYTYTGSGGVSVGSWLARSVFAAKFAERNFLFSNVIGSNSKILFNRDPAQRVEAVAPWLTTDSSVYPAIVNKRLVWIIDGYTTLDNYPYSELTSLSSATADSTEVAFNRLVPDKKVSYIRNSVKATVDAYDGTVTLYQQDENDPVLKAWMRVFPGTVKPKSDITPELADHLRYPEDLFKVQRMLLAKYHVNDPVTFFSTSDFWDVPLDPNPTASSYQPPYYIVAKNIAKNDNSASYQLTSAMNRFKRDYLAAYISASSDRDTYGKITVLTIPGQVNGPKLANNAITTDPAVSQDLGVIGRDNQNRIKWGNLLTLPVGQGGLLYVEPVYASPGASDAASSYPRLIRVAMMYNDKIGYGPTVGDALTGLFGPGAGATATGIQPTEGGAPASTPPPAAGPGPPPPTAAVPPPPDGSAALSPAKAAALQEIQAAIGAARDAQKKGDFAGYGSALQRLDEAITKFNNTK</sequence>
<dbReference type="AlphaFoldDB" id="A0A7D6HZH0"/>
<evidence type="ECO:0000313" key="7">
    <source>
        <dbReference type="EMBL" id="QLL08635.1"/>
    </source>
</evidence>
<dbReference type="Pfam" id="PF03699">
    <property type="entry name" value="UPF0182"/>
    <property type="match status" value="1"/>
</dbReference>
<organism evidence="7 8">
    <name type="scientific">Mycobacterium vicinigordonae</name>
    <dbReference type="NCBI Taxonomy" id="1719132"/>
    <lineage>
        <taxon>Bacteria</taxon>
        <taxon>Bacillati</taxon>
        <taxon>Actinomycetota</taxon>
        <taxon>Actinomycetes</taxon>
        <taxon>Mycobacteriales</taxon>
        <taxon>Mycobacteriaceae</taxon>
        <taxon>Mycobacterium</taxon>
    </lineage>
</organism>
<feature type="transmembrane region" description="Helical" evidence="5">
    <location>
        <begin position="286"/>
        <end position="306"/>
    </location>
</feature>
<gene>
    <name evidence="7" type="ORF">H0P51_06820</name>
</gene>
<keyword evidence="3 5" id="KW-1133">Transmembrane helix</keyword>
<keyword evidence="1 5" id="KW-1003">Cell membrane</keyword>
<feature type="transmembrane region" description="Helical" evidence="5">
    <location>
        <begin position="170"/>
        <end position="192"/>
    </location>
</feature>
<reference evidence="7" key="2">
    <citation type="submission" date="2020-07" db="EMBL/GenBank/DDBJ databases">
        <authorList>
            <person name="Yu X."/>
        </authorList>
    </citation>
    <scope>NUCLEOTIDE SEQUENCE [LARGE SCALE GENOMIC DNA]</scope>
    <source>
        <strain evidence="7">24T</strain>
    </source>
</reference>
<reference evidence="7" key="1">
    <citation type="submission" date="2020-07" db="EMBL/GenBank/DDBJ databases">
        <title>Description of Mycobacterium gordonae subsp. intergordonae subsp.nov. and Mycobacterium gordonae subsp. gordonae subsp. nov.</title>
        <authorList>
            <person name="Huang H."/>
        </authorList>
    </citation>
    <scope>NUCLEOTIDE SEQUENCE [LARGE SCALE GENOMIC DNA]</scope>
    <source>
        <strain evidence="7">24T</strain>
    </source>
</reference>
<comment type="subcellular location">
    <subcellularLocation>
        <location evidence="5">Cell membrane</location>
        <topology evidence="5">Multi-pass membrane protein</topology>
    </subcellularLocation>
</comment>
<dbReference type="PANTHER" id="PTHR39344">
    <property type="entry name" value="UPF0182 PROTEIN SLL1060"/>
    <property type="match status" value="1"/>
</dbReference>
<dbReference type="KEGG" id="mgor:H0P51_06820"/>
<evidence type="ECO:0000256" key="4">
    <source>
        <dbReference type="ARBA" id="ARBA00023136"/>
    </source>
</evidence>
<dbReference type="Proteomes" id="UP000510682">
    <property type="component" value="Chromosome"/>
</dbReference>
<feature type="region of interest" description="Disordered" evidence="6">
    <location>
        <begin position="900"/>
        <end position="945"/>
    </location>
</feature>
<evidence type="ECO:0000256" key="5">
    <source>
        <dbReference type="HAMAP-Rule" id="MF_01600"/>
    </source>
</evidence>
<dbReference type="InterPro" id="IPR005372">
    <property type="entry name" value="UPF0182"/>
</dbReference>
<dbReference type="GO" id="GO:0005576">
    <property type="term" value="C:extracellular region"/>
    <property type="evidence" value="ECO:0007669"/>
    <property type="project" value="TreeGrafter"/>
</dbReference>
<proteinExistence type="inferred from homology"/>
<keyword evidence="8" id="KW-1185">Reference proteome</keyword>
<dbReference type="NCBIfam" id="NF009097">
    <property type="entry name" value="PRK12438.1"/>
    <property type="match status" value="1"/>
</dbReference>
<protein>
    <recommendedName>
        <fullName evidence="5">UPF0182 protein H0P51_06820</fullName>
    </recommendedName>
</protein>
<evidence type="ECO:0000256" key="6">
    <source>
        <dbReference type="SAM" id="MobiDB-lite"/>
    </source>
</evidence>
<dbReference type="EMBL" id="CP059165">
    <property type="protein sequence ID" value="QLL08635.1"/>
    <property type="molecule type" value="Genomic_DNA"/>
</dbReference>
<comment type="similarity">
    <text evidence="5">Belongs to the UPF0182 family.</text>
</comment>
<comment type="caution">
    <text evidence="5">Lacks conserved residue(s) required for the propagation of feature annotation.</text>
</comment>
<dbReference type="GO" id="GO:0005886">
    <property type="term" value="C:plasma membrane"/>
    <property type="evidence" value="ECO:0007669"/>
    <property type="project" value="UniProtKB-SubCell"/>
</dbReference>
<dbReference type="NCBIfam" id="NF000825">
    <property type="entry name" value="PRK00068.1"/>
    <property type="match status" value="1"/>
</dbReference>
<feature type="transmembrane region" description="Helical" evidence="5">
    <location>
        <begin position="63"/>
        <end position="85"/>
    </location>
</feature>
<name>A0A7D6HZH0_9MYCO</name>
<evidence type="ECO:0000256" key="3">
    <source>
        <dbReference type="ARBA" id="ARBA00022989"/>
    </source>
</evidence>
<dbReference type="HAMAP" id="MF_01600">
    <property type="entry name" value="UPF0182"/>
    <property type="match status" value="1"/>
</dbReference>
<accession>A0A7D6HZH0</accession>
<evidence type="ECO:0000256" key="2">
    <source>
        <dbReference type="ARBA" id="ARBA00022692"/>
    </source>
</evidence>